<proteinExistence type="predicted"/>
<protein>
    <submittedName>
        <fullName evidence="1">Uncharacterized protein</fullName>
    </submittedName>
</protein>
<accession>A0ACB6QFQ9</accession>
<dbReference type="EMBL" id="MU003528">
    <property type="protein sequence ID" value="KAF2465731.1"/>
    <property type="molecule type" value="Genomic_DNA"/>
</dbReference>
<reference evidence="1" key="1">
    <citation type="journal article" date="2020" name="Stud. Mycol.">
        <title>101 Dothideomycetes genomes: a test case for predicting lifestyles and emergence of pathogens.</title>
        <authorList>
            <person name="Haridas S."/>
            <person name="Albert R."/>
            <person name="Binder M."/>
            <person name="Bloem J."/>
            <person name="Labutti K."/>
            <person name="Salamov A."/>
            <person name="Andreopoulos B."/>
            <person name="Baker S."/>
            <person name="Barry K."/>
            <person name="Bills G."/>
            <person name="Bluhm B."/>
            <person name="Cannon C."/>
            <person name="Castanera R."/>
            <person name="Culley D."/>
            <person name="Daum C."/>
            <person name="Ezra D."/>
            <person name="Gonzalez J."/>
            <person name="Henrissat B."/>
            <person name="Kuo A."/>
            <person name="Liang C."/>
            <person name="Lipzen A."/>
            <person name="Lutzoni F."/>
            <person name="Magnuson J."/>
            <person name="Mondo S."/>
            <person name="Nolan M."/>
            <person name="Ohm R."/>
            <person name="Pangilinan J."/>
            <person name="Park H.-J."/>
            <person name="Ramirez L."/>
            <person name="Alfaro M."/>
            <person name="Sun H."/>
            <person name="Tritt A."/>
            <person name="Yoshinaga Y."/>
            <person name="Zwiers L.-H."/>
            <person name="Turgeon B."/>
            <person name="Goodwin S."/>
            <person name="Spatafora J."/>
            <person name="Crous P."/>
            <person name="Grigoriev I."/>
        </authorList>
    </citation>
    <scope>NUCLEOTIDE SEQUENCE</scope>
    <source>
        <strain evidence="1">ATCC 200398</strain>
    </source>
</reference>
<dbReference type="Proteomes" id="UP000799755">
    <property type="component" value="Unassembled WGS sequence"/>
</dbReference>
<comment type="caution">
    <text evidence="1">The sequence shown here is derived from an EMBL/GenBank/DDBJ whole genome shotgun (WGS) entry which is preliminary data.</text>
</comment>
<keyword evidence="2" id="KW-1185">Reference proteome</keyword>
<evidence type="ECO:0000313" key="1">
    <source>
        <dbReference type="EMBL" id="KAF2465731.1"/>
    </source>
</evidence>
<sequence>MRHYYVLPCAALAALSRCCLPVEKLIKRCPPLSPPVSTDVREQLCICLSLAASCRISKRKKNLTATLPRRYKYSSGQSPWLRAQRGCSIQAELLPPPCLRICSMVWHASPSWYGAVWSLNSYGGHPGGP</sequence>
<evidence type="ECO:0000313" key="2">
    <source>
        <dbReference type="Proteomes" id="UP000799755"/>
    </source>
</evidence>
<name>A0ACB6QFQ9_9PLEO</name>
<gene>
    <name evidence="1" type="ORF">BDR25DRAFT_82586</name>
</gene>
<organism evidence="1 2">
    <name type="scientific">Lindgomyces ingoldianus</name>
    <dbReference type="NCBI Taxonomy" id="673940"/>
    <lineage>
        <taxon>Eukaryota</taxon>
        <taxon>Fungi</taxon>
        <taxon>Dikarya</taxon>
        <taxon>Ascomycota</taxon>
        <taxon>Pezizomycotina</taxon>
        <taxon>Dothideomycetes</taxon>
        <taxon>Pleosporomycetidae</taxon>
        <taxon>Pleosporales</taxon>
        <taxon>Lindgomycetaceae</taxon>
        <taxon>Lindgomyces</taxon>
    </lineage>
</organism>